<dbReference type="Proteomes" id="UP000229191">
    <property type="component" value="Unassembled WGS sequence"/>
</dbReference>
<name>A0A2M7BPP3_9BACT</name>
<sequence>MQIKIKLKQIFPSNPPRKISWDRVSNIENTEEYFEIINTKEKYNLPKYLPREGNHRLAKLYEKFGPNYQIKVKILEINLDNDLKNYQEGWIRCQSEGINNYRDFVDAAKTGCWERTP</sequence>
<evidence type="ECO:0000313" key="1">
    <source>
        <dbReference type="EMBL" id="PIV07458.1"/>
    </source>
</evidence>
<protein>
    <submittedName>
        <fullName evidence="1">Uncharacterized protein</fullName>
    </submittedName>
</protein>
<comment type="caution">
    <text evidence="1">The sequence shown here is derived from an EMBL/GenBank/DDBJ whole genome shotgun (WGS) entry which is preliminary data.</text>
</comment>
<proteinExistence type="predicted"/>
<dbReference type="EMBL" id="PEVB01000064">
    <property type="protein sequence ID" value="PIV07458.1"/>
    <property type="molecule type" value="Genomic_DNA"/>
</dbReference>
<reference evidence="2" key="1">
    <citation type="submission" date="2017-09" db="EMBL/GenBank/DDBJ databases">
        <title>Depth-based differentiation of microbial function through sediment-hosted aquifers and enrichment of novel symbionts in the deep terrestrial subsurface.</title>
        <authorList>
            <person name="Probst A.J."/>
            <person name="Ladd B."/>
            <person name="Jarett J.K."/>
            <person name="Geller-Mcgrath D.E."/>
            <person name="Sieber C.M.K."/>
            <person name="Emerson J.B."/>
            <person name="Anantharaman K."/>
            <person name="Thomas B.C."/>
            <person name="Malmstrom R."/>
            <person name="Stieglmeier M."/>
            <person name="Klingl A."/>
            <person name="Woyke T."/>
            <person name="Ryan C.M."/>
            <person name="Banfield J.F."/>
        </authorList>
    </citation>
    <scope>NUCLEOTIDE SEQUENCE [LARGE SCALE GENOMIC DNA]</scope>
</reference>
<accession>A0A2M7BPP3</accession>
<gene>
    <name evidence="1" type="ORF">COS53_02270</name>
</gene>
<dbReference type="AlphaFoldDB" id="A0A2M7BPP3"/>
<organism evidence="1 2">
    <name type="scientific">Candidatus Shapirobacteria bacterium CG03_land_8_20_14_0_80_35_14</name>
    <dbReference type="NCBI Taxonomy" id="1974878"/>
    <lineage>
        <taxon>Bacteria</taxon>
        <taxon>Candidatus Shapironibacteriota</taxon>
    </lineage>
</organism>
<evidence type="ECO:0000313" key="2">
    <source>
        <dbReference type="Proteomes" id="UP000229191"/>
    </source>
</evidence>